<feature type="region of interest" description="Disordered" evidence="1">
    <location>
        <begin position="234"/>
        <end position="261"/>
    </location>
</feature>
<proteinExistence type="predicted"/>
<reference evidence="2" key="1">
    <citation type="submission" date="2020-12" db="EMBL/GenBank/DDBJ databases">
        <title>Antrihabitans popcorni sp. nov. and Antrihabitans auranticaus sp. nov., isolated from a larva cave.</title>
        <authorList>
            <person name="Lee S.D."/>
            <person name="Kim I.S."/>
        </authorList>
    </citation>
    <scope>NUCLEOTIDE SEQUENCE</scope>
    <source>
        <strain evidence="2">YC3-6</strain>
    </source>
</reference>
<dbReference type="EMBL" id="JAEMNV010000010">
    <property type="protein sequence ID" value="MBJ8342252.1"/>
    <property type="molecule type" value="Genomic_DNA"/>
</dbReference>
<keyword evidence="3" id="KW-1185">Reference proteome</keyword>
<gene>
    <name evidence="2" type="ORF">JGU71_25500</name>
</gene>
<feature type="compositionally biased region" description="Basic and acidic residues" evidence="1">
    <location>
        <begin position="245"/>
        <end position="261"/>
    </location>
</feature>
<protein>
    <submittedName>
        <fullName evidence="2">Enoyl-CoA hydratase/isomerase family protein</fullName>
    </submittedName>
</protein>
<dbReference type="SUPFAM" id="SSF52096">
    <property type="entry name" value="ClpP/crotonase"/>
    <property type="match status" value="1"/>
</dbReference>
<dbReference type="InterPro" id="IPR001753">
    <property type="entry name" value="Enoyl-CoA_hydra/iso"/>
</dbReference>
<organism evidence="2 3">
    <name type="scientific">Antrihabitans stalagmiti</name>
    <dbReference type="NCBI Taxonomy" id="2799499"/>
    <lineage>
        <taxon>Bacteria</taxon>
        <taxon>Bacillati</taxon>
        <taxon>Actinomycetota</taxon>
        <taxon>Actinomycetes</taxon>
        <taxon>Mycobacteriales</taxon>
        <taxon>Nocardiaceae</taxon>
        <taxon>Antrihabitans</taxon>
    </lineage>
</organism>
<dbReference type="Gene3D" id="3.90.226.10">
    <property type="entry name" value="2-enoyl-CoA Hydratase, Chain A, domain 1"/>
    <property type="match status" value="1"/>
</dbReference>
<dbReference type="Proteomes" id="UP000655868">
    <property type="component" value="Unassembled WGS sequence"/>
</dbReference>
<dbReference type="GO" id="GO:0003824">
    <property type="term" value="F:catalytic activity"/>
    <property type="evidence" value="ECO:0007669"/>
    <property type="project" value="UniProtKB-ARBA"/>
</dbReference>
<evidence type="ECO:0000313" key="3">
    <source>
        <dbReference type="Proteomes" id="UP000655868"/>
    </source>
</evidence>
<dbReference type="InterPro" id="IPR029045">
    <property type="entry name" value="ClpP/crotonase-like_dom_sf"/>
</dbReference>
<accession>A0A934NVW5</accession>
<name>A0A934NVW5_9NOCA</name>
<dbReference type="Pfam" id="PF00378">
    <property type="entry name" value="ECH_1"/>
    <property type="match status" value="1"/>
</dbReference>
<sequence>MTSNQPAEYVQIENGVLRITISTPAKGNSLDFGGVNEGTAALRALDAHVGAVLLVGSGKNFCAGGDVRAFASAPSRGEFLTDLATQLHDFIRALDSAAAPIVVGVQGWAAGAGMSLVCGADIAIGGPSTKLRPAYPGIGFTPDGGMSWNLPRIVGAARAKEIILTDAVIDSDDAVRLGILSRVVADDDVAAEALRVAESIAAGPRSAHAGIKALLALSATSSLSDQLDRETAAIAASAESPTGREGVDAFVEKRKPDFSTQ</sequence>
<dbReference type="AlphaFoldDB" id="A0A934NVW5"/>
<dbReference type="RefSeq" id="WP_199707627.1">
    <property type="nucleotide sequence ID" value="NZ_JAEMNV010000010.1"/>
</dbReference>
<dbReference type="PANTHER" id="PTHR43459:SF1">
    <property type="entry name" value="EG:BACN32G11.4 PROTEIN"/>
    <property type="match status" value="1"/>
</dbReference>
<dbReference type="CDD" id="cd06558">
    <property type="entry name" value="crotonase-like"/>
    <property type="match status" value="1"/>
</dbReference>
<evidence type="ECO:0000256" key="1">
    <source>
        <dbReference type="SAM" id="MobiDB-lite"/>
    </source>
</evidence>
<dbReference type="PANTHER" id="PTHR43459">
    <property type="entry name" value="ENOYL-COA HYDRATASE"/>
    <property type="match status" value="1"/>
</dbReference>
<comment type="caution">
    <text evidence="2">The sequence shown here is derived from an EMBL/GenBank/DDBJ whole genome shotgun (WGS) entry which is preliminary data.</text>
</comment>
<evidence type="ECO:0000313" key="2">
    <source>
        <dbReference type="EMBL" id="MBJ8342252.1"/>
    </source>
</evidence>